<feature type="coiled-coil region" evidence="2">
    <location>
        <begin position="162"/>
        <end position="196"/>
    </location>
</feature>
<reference evidence="6 7" key="1">
    <citation type="submission" date="2025-04" db="UniProtKB">
        <authorList>
            <consortium name="RefSeq"/>
        </authorList>
    </citation>
    <scope>IDENTIFICATION</scope>
    <source>
        <strain evidence="6 7">J_2021</strain>
        <tissue evidence="6 7">Erythrocytes</tissue>
    </source>
</reference>
<evidence type="ECO:0000256" key="2">
    <source>
        <dbReference type="SAM" id="Coils"/>
    </source>
</evidence>
<keyword evidence="6 7" id="KW-0282">Flagellum</keyword>
<evidence type="ECO:0000256" key="3">
    <source>
        <dbReference type="SAM" id="MobiDB-lite"/>
    </source>
</evidence>
<organism evidence="5 7">
    <name type="scientific">Xenopus laevis</name>
    <name type="common">African clawed frog</name>
    <dbReference type="NCBI Taxonomy" id="8355"/>
    <lineage>
        <taxon>Eukaryota</taxon>
        <taxon>Metazoa</taxon>
        <taxon>Chordata</taxon>
        <taxon>Craniata</taxon>
        <taxon>Vertebrata</taxon>
        <taxon>Euteleostomi</taxon>
        <taxon>Amphibia</taxon>
        <taxon>Batrachia</taxon>
        <taxon>Anura</taxon>
        <taxon>Pipoidea</taxon>
        <taxon>Pipidae</taxon>
        <taxon>Xenopodinae</taxon>
        <taxon>Xenopus</taxon>
        <taxon>Xenopus</taxon>
    </lineage>
</organism>
<dbReference type="AlphaFoldDB" id="A0A8J1ML97"/>
<dbReference type="PANTHER" id="PTHR21683:SF16">
    <property type="entry name" value="COILED-COIL DOMAIN-CONTAINING PROTEIN 38"/>
    <property type="match status" value="1"/>
</dbReference>
<feature type="region of interest" description="Disordered" evidence="3">
    <location>
        <begin position="294"/>
        <end position="326"/>
    </location>
</feature>
<feature type="domain" description="DUF4200" evidence="4">
    <location>
        <begin position="141"/>
        <end position="257"/>
    </location>
</feature>
<dbReference type="InterPro" id="IPR051147">
    <property type="entry name" value="CFAP_domain-containing"/>
</dbReference>
<dbReference type="GO" id="GO:0005856">
    <property type="term" value="C:cytoskeleton"/>
    <property type="evidence" value="ECO:0007669"/>
    <property type="project" value="UniProtKB-ARBA"/>
</dbReference>
<evidence type="ECO:0000256" key="1">
    <source>
        <dbReference type="ARBA" id="ARBA00023054"/>
    </source>
</evidence>
<dbReference type="PANTHER" id="PTHR21683">
    <property type="entry name" value="COILED-COIL DOMAIN-CONTAINING PROTEIN 42 LIKE-2-LIKE-RELATED"/>
    <property type="match status" value="1"/>
</dbReference>
<keyword evidence="5" id="KW-1185">Reference proteome</keyword>
<evidence type="ECO:0000313" key="5">
    <source>
        <dbReference type="Proteomes" id="UP000186698"/>
    </source>
</evidence>
<gene>
    <name evidence="6 7 8" type="primary">ccdc38.L</name>
</gene>
<protein>
    <submittedName>
        <fullName evidence="6">Cilia- and flagella-associated protein 100 isoform X1</fullName>
    </submittedName>
</protein>
<dbReference type="OrthoDB" id="10264063at2759"/>
<dbReference type="RefSeq" id="XP_041442248.1">
    <property type="nucleotide sequence ID" value="XM_041586314.1"/>
</dbReference>
<sequence>MSEENSGGYQEQHDNLQNPFTCPKDFGIFQSQHFKEKNKKENKYWHLKACDQTTLASRERTSIHAKRQTALENDINENKLDEKCHMSTKSDESWAPPITRKSLLSYKSNCLKQETANELLEKLCSIICADFHTEKESLHSYILQNRKMFRGQFAADVKMNMIKSMERAALKEEENVKNAEERLKEYTALYEEYLERNKRNKVEAFKILNQENKIMLEIHAEILEKTGKLMAIKSDITQYQELLNEYKQYEEFLRLLAPPEWQESENQRRLNSQQAKRREKQKRLSLVLPSIKKETSRSKLMRKDVSRTHDKSPISGTGRQPPRTPYDLFMNDTNEKTEDFDSDEEPELYFTHPQQLLQLYSELEEEYVSQSKNFQEFEERVPEPQEQAVSMQEKMGKKIHIATNRKAFLIEACTREEEKTTDLEQKVDIFSCKEQDRMLSTLNTKVSEVYRTCFGDMEDTLSTLHMLANIEFYVGELCDKLESTPKDTVRAKKIAKRNERIMKSQDEKCSLQMHIRRTIGRAMTESKKKVGRKLMKRSEPPSTKVIRSDAVNAKILEEQLYFFS</sequence>
<evidence type="ECO:0000259" key="4">
    <source>
        <dbReference type="Pfam" id="PF13863"/>
    </source>
</evidence>
<keyword evidence="6 7" id="KW-0966">Cell projection</keyword>
<dbReference type="KEGG" id="xla:108711071"/>
<dbReference type="CTD" id="108711071"/>
<dbReference type="Proteomes" id="UP000186698">
    <property type="component" value="Chromosome 3L"/>
</dbReference>
<name>A0A8J1ML97_XENLA</name>
<dbReference type="RefSeq" id="XP_018107894.1">
    <property type="nucleotide sequence ID" value="XM_018252405.2"/>
</dbReference>
<evidence type="ECO:0000313" key="6">
    <source>
        <dbReference type="RefSeq" id="XP_018107894.1"/>
    </source>
</evidence>
<keyword evidence="1 2" id="KW-0175">Coiled coil</keyword>
<proteinExistence type="predicted"/>
<dbReference type="Xenbase" id="XB-GENE-6487725">
    <property type="gene designation" value="ccdc38.L"/>
</dbReference>
<evidence type="ECO:0000313" key="8">
    <source>
        <dbReference type="Xenbase" id="XB-GENE-6487725"/>
    </source>
</evidence>
<dbReference type="Pfam" id="PF13863">
    <property type="entry name" value="DUF4200"/>
    <property type="match status" value="1"/>
</dbReference>
<accession>A0A8J1ML97</accession>
<evidence type="ECO:0000313" key="7">
    <source>
        <dbReference type="RefSeq" id="XP_041442248.1"/>
    </source>
</evidence>
<dbReference type="AGR" id="Xenbase:XB-GENE-6487725"/>
<keyword evidence="6 7" id="KW-0969">Cilium</keyword>
<feature type="compositionally biased region" description="Basic and acidic residues" evidence="3">
    <location>
        <begin position="294"/>
        <end position="312"/>
    </location>
</feature>
<feature type="region of interest" description="Disordered" evidence="3">
    <location>
        <begin position="263"/>
        <end position="282"/>
    </location>
</feature>
<dbReference type="InterPro" id="IPR025252">
    <property type="entry name" value="DUF4200"/>
</dbReference>
<dbReference type="GeneID" id="108711071"/>